<dbReference type="InterPro" id="IPR054723">
    <property type="entry name" value="Ams1-like_N"/>
</dbReference>
<dbReference type="GeneTree" id="ENSGT01030000234638"/>
<reference evidence="2" key="1">
    <citation type="submission" date="2025-08" db="UniProtKB">
        <authorList>
            <consortium name="Ensembl"/>
        </authorList>
    </citation>
    <scope>IDENTIFICATION</scope>
</reference>
<accession>A0A3B4X3M8</accession>
<dbReference type="PANTHER" id="PTHR46017">
    <property type="entry name" value="ALPHA-MANNOSIDASE 2C1"/>
    <property type="match status" value="1"/>
</dbReference>
<dbReference type="Ensembl" id="ENSSLDT00000011170.1">
    <property type="protein sequence ID" value="ENSSLDP00000010776.1"/>
    <property type="gene ID" value="ENSSLDG00000008576.1"/>
</dbReference>
<reference evidence="2" key="2">
    <citation type="submission" date="2025-09" db="UniProtKB">
        <authorList>
            <consortium name="Ensembl"/>
        </authorList>
    </citation>
    <scope>IDENTIFICATION</scope>
</reference>
<evidence type="ECO:0000259" key="1">
    <source>
        <dbReference type="Pfam" id="PF22907"/>
    </source>
</evidence>
<name>A0A3B4X3M8_SERLL</name>
<proteinExistence type="predicted"/>
<protein>
    <submittedName>
        <fullName evidence="2">Alpha-mannosidase 2C1-like</fullName>
    </submittedName>
</protein>
<keyword evidence="3" id="KW-1185">Reference proteome</keyword>
<dbReference type="Proteomes" id="UP000261360">
    <property type="component" value="Unplaced"/>
</dbReference>
<feature type="domain" description="Alpha-mannosidase Ams1-like N-terminal" evidence="1">
    <location>
        <begin position="23"/>
        <end position="151"/>
    </location>
</feature>
<evidence type="ECO:0000313" key="3">
    <source>
        <dbReference type="Proteomes" id="UP000261360"/>
    </source>
</evidence>
<evidence type="ECO:0000313" key="2">
    <source>
        <dbReference type="Ensembl" id="ENSSLDP00000010776.1"/>
    </source>
</evidence>
<dbReference type="PANTHER" id="PTHR46017:SF1">
    <property type="entry name" value="ALPHA-MANNOSIDASE 2C1"/>
    <property type="match status" value="1"/>
</dbReference>
<dbReference type="AlphaFoldDB" id="A0A3B4X3M8"/>
<organism evidence="2 3">
    <name type="scientific">Seriola lalandi dorsalis</name>
    <dbReference type="NCBI Taxonomy" id="1841481"/>
    <lineage>
        <taxon>Eukaryota</taxon>
        <taxon>Metazoa</taxon>
        <taxon>Chordata</taxon>
        <taxon>Craniata</taxon>
        <taxon>Vertebrata</taxon>
        <taxon>Euteleostomi</taxon>
        <taxon>Actinopterygii</taxon>
        <taxon>Neopterygii</taxon>
        <taxon>Teleostei</taxon>
        <taxon>Neoteleostei</taxon>
        <taxon>Acanthomorphata</taxon>
        <taxon>Carangaria</taxon>
        <taxon>Carangiformes</taxon>
        <taxon>Carangidae</taxon>
        <taxon>Seriola</taxon>
    </lineage>
</organism>
<dbReference type="Gene3D" id="2.60.120.260">
    <property type="entry name" value="Galactose-binding domain-like"/>
    <property type="match status" value="1"/>
</dbReference>
<dbReference type="GO" id="GO:0009313">
    <property type="term" value="P:oligosaccharide catabolic process"/>
    <property type="evidence" value="ECO:0007669"/>
    <property type="project" value="TreeGrafter"/>
</dbReference>
<dbReference type="GO" id="GO:0004559">
    <property type="term" value="F:alpha-mannosidase activity"/>
    <property type="evidence" value="ECO:0007669"/>
    <property type="project" value="TreeGrafter"/>
</dbReference>
<sequence>MIIVCRLYGDSHPLESLTSLLSRKRITFTEASKQNFAPYKVGDTFGPTWWTCWFKVTLKIPESWRGKEVHLLWECDGEAMVWRDGQPVQGLTKEGEKTSYILSTCLKDEEPHSVTLYVEMACNGLFGAGQGSMIAGPDPNRKFSVQRAELVVFNRAVRELLTDFELLIDIVKVFSHRTMHDEALL</sequence>
<dbReference type="Pfam" id="PF22907">
    <property type="entry name" value="Ams1-like_1st"/>
    <property type="match status" value="1"/>
</dbReference>
<dbReference type="STRING" id="1841481.ENSSLDP00000010776"/>